<dbReference type="EnsemblMetazoa" id="GBRI008026-RA">
    <property type="protein sequence ID" value="GBRI008026-PA"/>
    <property type="gene ID" value="GBRI008026"/>
</dbReference>
<reference evidence="4" key="1">
    <citation type="submission" date="2014-03" db="EMBL/GenBank/DDBJ databases">
        <authorList>
            <person name="Aksoy S."/>
            <person name="Warren W."/>
            <person name="Wilson R.K."/>
        </authorList>
    </citation>
    <scope>NUCLEOTIDE SEQUENCE [LARGE SCALE GENOMIC DNA]</scope>
    <source>
        <strain evidence="4">IAEA</strain>
    </source>
</reference>
<feature type="compositionally biased region" description="Polar residues" evidence="1">
    <location>
        <begin position="32"/>
        <end position="53"/>
    </location>
</feature>
<evidence type="ECO:0000256" key="1">
    <source>
        <dbReference type="SAM" id="MobiDB-lite"/>
    </source>
</evidence>
<organism evidence="3 4">
    <name type="scientific">Glossina brevipalpis</name>
    <dbReference type="NCBI Taxonomy" id="37001"/>
    <lineage>
        <taxon>Eukaryota</taxon>
        <taxon>Metazoa</taxon>
        <taxon>Ecdysozoa</taxon>
        <taxon>Arthropoda</taxon>
        <taxon>Hexapoda</taxon>
        <taxon>Insecta</taxon>
        <taxon>Pterygota</taxon>
        <taxon>Neoptera</taxon>
        <taxon>Endopterygota</taxon>
        <taxon>Diptera</taxon>
        <taxon>Brachycera</taxon>
        <taxon>Muscomorpha</taxon>
        <taxon>Hippoboscoidea</taxon>
        <taxon>Glossinidae</taxon>
        <taxon>Glossina</taxon>
    </lineage>
</organism>
<feature type="region of interest" description="Disordered" evidence="1">
    <location>
        <begin position="199"/>
        <end position="307"/>
    </location>
</feature>
<dbReference type="InterPro" id="IPR022226">
    <property type="entry name" value="DUF3752"/>
</dbReference>
<protein>
    <recommendedName>
        <fullName evidence="2">DUF3752 domain-containing protein</fullName>
    </recommendedName>
</protein>
<evidence type="ECO:0000313" key="3">
    <source>
        <dbReference type="EnsemblMetazoa" id="GBRI008026-PA"/>
    </source>
</evidence>
<evidence type="ECO:0000259" key="2">
    <source>
        <dbReference type="Pfam" id="PF12572"/>
    </source>
</evidence>
<dbReference type="STRING" id="37001.A0A1A9W6H8"/>
<accession>A0A1A9W6H8</accession>
<evidence type="ECO:0000313" key="4">
    <source>
        <dbReference type="Proteomes" id="UP000091820"/>
    </source>
</evidence>
<feature type="region of interest" description="Disordered" evidence="1">
    <location>
        <begin position="1"/>
        <end position="65"/>
    </location>
</feature>
<feature type="compositionally biased region" description="Polar residues" evidence="1">
    <location>
        <begin position="202"/>
        <end position="217"/>
    </location>
</feature>
<dbReference type="AlphaFoldDB" id="A0A1A9W6H8"/>
<feature type="compositionally biased region" description="Basic and acidic residues" evidence="1">
    <location>
        <begin position="278"/>
        <end position="307"/>
    </location>
</feature>
<reference evidence="3" key="2">
    <citation type="submission" date="2020-05" db="UniProtKB">
        <authorList>
            <consortium name="EnsemblMetazoa"/>
        </authorList>
    </citation>
    <scope>IDENTIFICATION</scope>
    <source>
        <strain evidence="3">IAEA</strain>
    </source>
</reference>
<dbReference type="Proteomes" id="UP000091820">
    <property type="component" value="Unassembled WGS sequence"/>
</dbReference>
<name>A0A1A9W6H8_9MUSC</name>
<feature type="compositionally biased region" description="Basic residues" evidence="1">
    <location>
        <begin position="1"/>
        <end position="29"/>
    </location>
</feature>
<dbReference type="InterPro" id="IPR046331">
    <property type="entry name" value="GPAM1-like"/>
</dbReference>
<dbReference type="Pfam" id="PF12572">
    <property type="entry name" value="DUF3752"/>
    <property type="match status" value="1"/>
</dbReference>
<feature type="domain" description="DUF3752" evidence="2">
    <location>
        <begin position="189"/>
        <end position="328"/>
    </location>
</feature>
<sequence>METKRKKKTKKSEKKKNKKEKKKTMKKERRSAANNTDLKSSIPTRLVTESSSSEIDERNAFGPALPPHLVGKKLEASMEESTQIIGPNRDEFIKNLNFPLEKMSEGVEYTEENAEKSLIDTYGPLPVPCVGELSCTQLKLEERALQLKMAAFDGTLANSNTDQNVREEWMLELPAIGIKKGLASLSSLKRGFYQGKDKPDFSNRSAWTKTPNQNDMVSETEKPSTSKRTNELLKDAQSLYEKERDREQEAMAKKHEKKHKREKSLVEMHQKKLRKEQKKKEKEEKKNGSKPTERRPFSRDMDLKLNKIDRNQTKQIVDKAKILNTKFSSGQTKYL</sequence>
<dbReference type="PANTHER" id="PTHR46370">
    <property type="entry name" value="GPALPP MOTIFS-CONTAINING PROTEIN 1"/>
    <property type="match status" value="1"/>
</dbReference>
<dbReference type="PANTHER" id="PTHR46370:SF1">
    <property type="entry name" value="GPALPP MOTIFS-CONTAINING PROTEIN 1"/>
    <property type="match status" value="1"/>
</dbReference>
<feature type="compositionally biased region" description="Basic and acidic residues" evidence="1">
    <location>
        <begin position="219"/>
        <end position="253"/>
    </location>
</feature>
<keyword evidence="4" id="KW-1185">Reference proteome</keyword>
<proteinExistence type="predicted"/>
<dbReference type="VEuPathDB" id="VectorBase:GBRI008026"/>